<gene>
    <name evidence="3" type="ORF">ACFQ1E_20145</name>
</gene>
<accession>A0ABW3HCV5</accession>
<evidence type="ECO:0000313" key="4">
    <source>
        <dbReference type="Proteomes" id="UP001596977"/>
    </source>
</evidence>
<dbReference type="Proteomes" id="UP001596977">
    <property type="component" value="Unassembled WGS sequence"/>
</dbReference>
<comment type="caution">
    <text evidence="3">The sequence shown here is derived from an EMBL/GenBank/DDBJ whole genome shotgun (WGS) entry which is preliminary data.</text>
</comment>
<feature type="signal peptide" evidence="2">
    <location>
        <begin position="1"/>
        <end position="38"/>
    </location>
</feature>
<proteinExistence type="predicted"/>
<dbReference type="EMBL" id="JBHTJG010000016">
    <property type="protein sequence ID" value="MFD0948662.1"/>
    <property type="molecule type" value="Genomic_DNA"/>
</dbReference>
<reference evidence="4" key="1">
    <citation type="journal article" date="2019" name="Int. J. Syst. Evol. Microbiol.">
        <title>The Global Catalogue of Microorganisms (GCM) 10K type strain sequencing project: providing services to taxonomists for standard genome sequencing and annotation.</title>
        <authorList>
            <consortium name="The Broad Institute Genomics Platform"/>
            <consortium name="The Broad Institute Genome Sequencing Center for Infectious Disease"/>
            <person name="Wu L."/>
            <person name="Ma J."/>
        </authorList>
    </citation>
    <scope>NUCLEOTIDE SEQUENCE [LARGE SCALE GENOMIC DNA]</scope>
    <source>
        <strain evidence="4">CCUG 62982</strain>
    </source>
</reference>
<keyword evidence="2" id="KW-0732">Signal</keyword>
<keyword evidence="1" id="KW-1133">Transmembrane helix</keyword>
<keyword evidence="1" id="KW-0812">Transmembrane</keyword>
<keyword evidence="1" id="KW-0472">Membrane</keyword>
<dbReference type="RefSeq" id="WP_406701378.1">
    <property type="nucleotide sequence ID" value="NZ_JAPDRA010000017.1"/>
</dbReference>
<feature type="transmembrane region" description="Helical" evidence="1">
    <location>
        <begin position="92"/>
        <end position="113"/>
    </location>
</feature>
<protein>
    <submittedName>
        <fullName evidence="3">TrbC/VirB2 family protein</fullName>
    </submittedName>
</protein>
<evidence type="ECO:0000313" key="3">
    <source>
        <dbReference type="EMBL" id="MFD0948662.1"/>
    </source>
</evidence>
<dbReference type="Pfam" id="PF04956">
    <property type="entry name" value="TrbC"/>
    <property type="match status" value="1"/>
</dbReference>
<evidence type="ECO:0000256" key="1">
    <source>
        <dbReference type="SAM" id="Phobius"/>
    </source>
</evidence>
<organism evidence="3 4">
    <name type="scientific">Sphingomonas canadensis</name>
    <dbReference type="NCBI Taxonomy" id="1219257"/>
    <lineage>
        <taxon>Bacteria</taxon>
        <taxon>Pseudomonadati</taxon>
        <taxon>Pseudomonadota</taxon>
        <taxon>Alphaproteobacteria</taxon>
        <taxon>Sphingomonadales</taxon>
        <taxon>Sphingomonadaceae</taxon>
        <taxon>Sphingomonas</taxon>
    </lineage>
</organism>
<feature type="transmembrane region" description="Helical" evidence="1">
    <location>
        <begin position="63"/>
        <end position="85"/>
    </location>
</feature>
<sequence>MRIKKMKAGDWMGIGTGYKRLLASMGALWAMLSANVAAAQDSLADPQGSGVIVAAVRWLEGTLLGTIATVVAVIAVAAVGFMMLTGRINWRYGATVILGCFILFGAASIVAGIQNTAAMGQ</sequence>
<evidence type="ECO:0000256" key="2">
    <source>
        <dbReference type="SAM" id="SignalP"/>
    </source>
</evidence>
<keyword evidence="4" id="KW-1185">Reference proteome</keyword>
<name>A0ABW3HCV5_9SPHN</name>
<dbReference type="InterPro" id="IPR007039">
    <property type="entry name" value="TrbC/VirB2"/>
</dbReference>
<feature type="chain" id="PRO_5047029977" evidence="2">
    <location>
        <begin position="39"/>
        <end position="121"/>
    </location>
</feature>